<dbReference type="OrthoDB" id="289228at2759"/>
<dbReference type="Pfam" id="PF07534">
    <property type="entry name" value="TLD"/>
    <property type="match status" value="1"/>
</dbReference>
<reference evidence="3 4" key="1">
    <citation type="submission" date="2016-03" db="EMBL/GenBank/DDBJ databases">
        <authorList>
            <person name="Devillers H."/>
        </authorList>
    </citation>
    <scope>NUCLEOTIDE SEQUENCE [LARGE SCALE GENOMIC DNA]</scope>
    <source>
        <strain evidence="3">CBS 11717</strain>
    </source>
</reference>
<keyword evidence="4" id="KW-1185">Reference proteome</keyword>
<keyword evidence="1" id="KW-0175">Coiled coil</keyword>
<evidence type="ECO:0000256" key="1">
    <source>
        <dbReference type="SAM" id="Coils"/>
    </source>
</evidence>
<dbReference type="InterPro" id="IPR006571">
    <property type="entry name" value="TLDc_dom"/>
</dbReference>
<proteinExistence type="predicted"/>
<accession>A0A1G4JR16</accession>
<sequence length="562" mass="63283">MGQGVSSETQTQAKNATFGSETDLLSYYDKLALKLITAPEFVSFKSNANVSEIYDEVSCEMLMKLLSVGSENSVLVECLFNLMRVLSNFPLIKDSYAPLTYVGILKCCLLLDKERCPKFVGRKNFDQARLLFVALALNKSVKELSSSPASTTPLDSNCIVENLNGVDLEDLYVPSDMMLEFLTFLLRISPYCLTKNSKLPKDLYDNWPEFKTYALNILRTMSPNIAGMADLSGKVITCQQFTGAVKTFFPQLLDPLGTFVQHVLFLNRDLVVTVEKLTTSLQKSKLVNDALLSQMATIWQRQLLFSTLQKLYVGRESGFSMRSFQSKVFKWMAPSILLVSGMRVADDVEFARSNQRYRKFLEEYPRLKDLDQHLDTASRGKRKVLFAVYVDEPWRVTNKALFGNLKTAILQLGPKQNLFQATRDENIYFNTVGGGIGIGNSQPALHGPSKRFRPGNVSLTVDSNLEFGAFRNVGYGGSIVPNNEIYAASDHHASYEYRFLIQDVEVWGCGGEKELEEQLKNWEWEEAEAKRRQRINLKNLNEERAILEMAGIIGQAQSGGSM</sequence>
<name>A0A1G4JR16_9SACH</name>
<dbReference type="EMBL" id="LT598465">
    <property type="protein sequence ID" value="SCU93256.1"/>
    <property type="molecule type" value="Genomic_DNA"/>
</dbReference>
<evidence type="ECO:0000259" key="2">
    <source>
        <dbReference type="PROSITE" id="PS51886"/>
    </source>
</evidence>
<evidence type="ECO:0000313" key="4">
    <source>
        <dbReference type="Proteomes" id="UP000191024"/>
    </source>
</evidence>
<organism evidence="3 4">
    <name type="scientific">Lachancea mirantina</name>
    <dbReference type="NCBI Taxonomy" id="1230905"/>
    <lineage>
        <taxon>Eukaryota</taxon>
        <taxon>Fungi</taxon>
        <taxon>Dikarya</taxon>
        <taxon>Ascomycota</taxon>
        <taxon>Saccharomycotina</taxon>
        <taxon>Saccharomycetes</taxon>
        <taxon>Saccharomycetales</taxon>
        <taxon>Saccharomycetaceae</taxon>
        <taxon>Lachancea</taxon>
    </lineage>
</organism>
<feature type="coiled-coil region" evidence="1">
    <location>
        <begin position="512"/>
        <end position="550"/>
    </location>
</feature>
<dbReference type="AlphaFoldDB" id="A0A1G4JR16"/>
<dbReference type="STRING" id="1230905.A0A1G4JR16"/>
<dbReference type="SMART" id="SM00584">
    <property type="entry name" value="TLDc"/>
    <property type="match status" value="1"/>
</dbReference>
<evidence type="ECO:0000313" key="3">
    <source>
        <dbReference type="EMBL" id="SCU93256.1"/>
    </source>
</evidence>
<dbReference type="Proteomes" id="UP000191024">
    <property type="component" value="Chromosome E"/>
</dbReference>
<gene>
    <name evidence="3" type="ORF">LAMI_0E13740G</name>
</gene>
<protein>
    <submittedName>
        <fullName evidence="3">LAMI_0E13740g1_1</fullName>
    </submittedName>
</protein>
<dbReference type="PROSITE" id="PS51886">
    <property type="entry name" value="TLDC"/>
    <property type="match status" value="1"/>
</dbReference>
<feature type="domain" description="TLDc" evidence="2">
    <location>
        <begin position="285"/>
        <end position="510"/>
    </location>
</feature>